<dbReference type="OrthoDB" id="270651at2759"/>
<keyword evidence="13" id="KW-1185">Reference proteome</keyword>
<dbReference type="InterPro" id="IPR029028">
    <property type="entry name" value="Alpha/beta_knot_MTases"/>
</dbReference>
<evidence type="ECO:0000256" key="6">
    <source>
        <dbReference type="ARBA" id="ARBA00022691"/>
    </source>
</evidence>
<dbReference type="GeneID" id="5545381"/>
<organism evidence="13">
    <name type="scientific">Vanderwaltozyma polyspora (strain ATCC 22028 / DSM 70294 / BCRC 21397 / CBS 2163 / NBRC 10782 / NRRL Y-8283 / UCD 57-17)</name>
    <name type="common">Kluyveromyces polysporus</name>
    <dbReference type="NCBI Taxonomy" id="436907"/>
    <lineage>
        <taxon>Eukaryota</taxon>
        <taxon>Fungi</taxon>
        <taxon>Dikarya</taxon>
        <taxon>Ascomycota</taxon>
        <taxon>Saccharomycotina</taxon>
        <taxon>Saccharomycetes</taxon>
        <taxon>Saccharomycetales</taxon>
        <taxon>Saccharomycetaceae</taxon>
        <taxon>Vanderwaltozyma</taxon>
    </lineage>
</organism>
<evidence type="ECO:0000256" key="1">
    <source>
        <dbReference type="ARBA" id="ARBA00004173"/>
    </source>
</evidence>
<proteinExistence type="inferred from homology"/>
<dbReference type="Pfam" id="PF08032">
    <property type="entry name" value="SpoU_sub_bind"/>
    <property type="match status" value="1"/>
</dbReference>
<dbReference type="Gene3D" id="3.30.1330.30">
    <property type="match status" value="1"/>
</dbReference>
<evidence type="ECO:0000256" key="7">
    <source>
        <dbReference type="ARBA" id="ARBA00022946"/>
    </source>
</evidence>
<dbReference type="GO" id="GO:0005739">
    <property type="term" value="C:mitochondrion"/>
    <property type="evidence" value="ECO:0007669"/>
    <property type="project" value="UniProtKB-SubCell"/>
</dbReference>
<dbReference type="KEGG" id="vpo:Kpol_1072p52"/>
<keyword evidence="5" id="KW-0808">Transferase</keyword>
<evidence type="ECO:0000256" key="5">
    <source>
        <dbReference type="ARBA" id="ARBA00022679"/>
    </source>
</evidence>
<dbReference type="PhylomeDB" id="A7TKS0"/>
<evidence type="ECO:0000256" key="9">
    <source>
        <dbReference type="ARBA" id="ARBA00034881"/>
    </source>
</evidence>
<dbReference type="eggNOG" id="KOG0838">
    <property type="taxonomic scope" value="Eukaryota"/>
</dbReference>
<sequence>MSLINQLVFKRFMAIRPAVNVPKLKGNKPKFERNMPINRRVKAWERAGEDKDDFFRRKYAHVHARQKEGRRSYEKHSAKEETQPPRQSFFDRPRRNANPSRYLQANPLLEYVYGTNSVLAALQSNKREYFTKLYYHGSLQPDIENLSKSRSVELVKTDKHNLNLLTKDAVHNNVVLETKPLKPIEINNLETVNTEDCTFQITEQSLIKKTKSIGYISNENKKFPLGVYLDEVMDPHNVGAIIRSAYFLGADFVVMSRKNCAPLSGTVNKTSSGSMELLPIYYVDKPLTFFQKSSEEGGWSFISSCITDDIISKDNKFIKNKMLSLEDLSGLCKEFPVVLVVGNENTGIRTNLRMRSDFYVEIPFGRDSESDSNRQAISTVDSLNVSVATALLLNRILT</sequence>
<keyword evidence="4" id="KW-0489">Methyltransferase</keyword>
<dbReference type="SUPFAM" id="SSF75217">
    <property type="entry name" value="alpha/beta knot"/>
    <property type="match status" value="1"/>
</dbReference>
<feature type="compositionally biased region" description="Basic and acidic residues" evidence="10">
    <location>
        <begin position="65"/>
        <end position="94"/>
    </location>
</feature>
<keyword evidence="3" id="KW-0698">rRNA processing</keyword>
<evidence type="ECO:0000256" key="3">
    <source>
        <dbReference type="ARBA" id="ARBA00022552"/>
    </source>
</evidence>
<dbReference type="HOGENOM" id="CLU_021322_5_1_1"/>
<dbReference type="PANTHER" id="PTHR46103:SF1">
    <property type="entry name" value="RRNA METHYLTRANSFERASE 1, MITOCHONDRIAL"/>
    <property type="match status" value="1"/>
</dbReference>
<evidence type="ECO:0000259" key="11">
    <source>
        <dbReference type="SMART" id="SM00967"/>
    </source>
</evidence>
<comment type="similarity">
    <text evidence="2">Belongs to the class IV-like SAM-binding methyltransferase superfamily. RNA methyltransferase TrmH family.</text>
</comment>
<keyword evidence="7" id="KW-0809">Transit peptide</keyword>
<dbReference type="Gene3D" id="3.40.1280.10">
    <property type="match status" value="1"/>
</dbReference>
<dbReference type="InterPro" id="IPR001537">
    <property type="entry name" value="SpoU_MeTrfase"/>
</dbReference>
<evidence type="ECO:0000313" key="13">
    <source>
        <dbReference type="Proteomes" id="UP000000267"/>
    </source>
</evidence>
<dbReference type="InterPro" id="IPR004441">
    <property type="entry name" value="rRNA_MeTrfase_TrmH"/>
</dbReference>
<dbReference type="RefSeq" id="XP_001645040.1">
    <property type="nucleotide sequence ID" value="XM_001644990.1"/>
</dbReference>
<dbReference type="AlphaFoldDB" id="A7TKS0"/>
<dbReference type="InParanoid" id="A7TKS0"/>
<keyword evidence="6" id="KW-0949">S-adenosyl-L-methionine</keyword>
<dbReference type="SUPFAM" id="SSF55315">
    <property type="entry name" value="L30e-like"/>
    <property type="match status" value="1"/>
</dbReference>
<protein>
    <recommendedName>
        <fullName evidence="9">rRNA methyltransferase 1, mitochondrial</fullName>
    </recommendedName>
</protein>
<dbReference type="GO" id="GO:0003723">
    <property type="term" value="F:RNA binding"/>
    <property type="evidence" value="ECO:0007669"/>
    <property type="project" value="InterPro"/>
</dbReference>
<dbReference type="FunFam" id="3.40.1280.10:FF:000036">
    <property type="entry name" value="MRM1p Ribose methyltransferase"/>
    <property type="match status" value="1"/>
</dbReference>
<evidence type="ECO:0000256" key="4">
    <source>
        <dbReference type="ARBA" id="ARBA00022603"/>
    </source>
</evidence>
<evidence type="ECO:0000313" key="12">
    <source>
        <dbReference type="EMBL" id="EDO17182.1"/>
    </source>
</evidence>
<reference evidence="12 13" key="1">
    <citation type="journal article" date="2007" name="Proc. Natl. Acad. Sci. U.S.A.">
        <title>Independent sorting-out of thousands of duplicated gene pairs in two yeast species descended from a whole-genome duplication.</title>
        <authorList>
            <person name="Scannell D.R."/>
            <person name="Frank A.C."/>
            <person name="Conant G.C."/>
            <person name="Byrne K.P."/>
            <person name="Woolfit M."/>
            <person name="Wolfe K.H."/>
        </authorList>
    </citation>
    <scope>NUCLEOTIDE SEQUENCE [LARGE SCALE GENOMIC DNA]</scope>
    <source>
        <strain evidence="13">ATCC 22028 / DSM 70294 / BCRC 21397 / CBS 2163 / NBRC 10782 / NRRL Y-8283 / UCD 57-17</strain>
    </source>
</reference>
<name>A7TKS0_VANPO</name>
<dbReference type="GO" id="GO:0008989">
    <property type="term" value="F:rRNA (guanine-N1-)-methyltransferase activity"/>
    <property type="evidence" value="ECO:0007669"/>
    <property type="project" value="EnsemblFungi"/>
</dbReference>
<dbReference type="STRING" id="436907.A7TKS0"/>
<dbReference type="CDD" id="cd18105">
    <property type="entry name" value="SpoU-like_MRM1"/>
    <property type="match status" value="1"/>
</dbReference>
<dbReference type="FunCoup" id="A7TKS0">
    <property type="interactions" value="295"/>
</dbReference>
<dbReference type="EMBL" id="DS480409">
    <property type="protein sequence ID" value="EDO17182.1"/>
    <property type="molecule type" value="Genomic_DNA"/>
</dbReference>
<dbReference type="Proteomes" id="UP000000267">
    <property type="component" value="Unassembled WGS sequence"/>
</dbReference>
<keyword evidence="8" id="KW-0496">Mitochondrion</keyword>
<dbReference type="Pfam" id="PF00588">
    <property type="entry name" value="SpoU_methylase"/>
    <property type="match status" value="1"/>
</dbReference>
<evidence type="ECO:0000256" key="10">
    <source>
        <dbReference type="SAM" id="MobiDB-lite"/>
    </source>
</evidence>
<comment type="subcellular location">
    <subcellularLocation>
        <location evidence="1">Mitochondrion</location>
    </subcellularLocation>
</comment>
<dbReference type="InterPro" id="IPR047182">
    <property type="entry name" value="MRM1"/>
</dbReference>
<dbReference type="InterPro" id="IPR029026">
    <property type="entry name" value="tRNA_m1G_MTases_N"/>
</dbReference>
<evidence type="ECO:0000256" key="8">
    <source>
        <dbReference type="ARBA" id="ARBA00023128"/>
    </source>
</evidence>
<accession>A7TKS0</accession>
<feature type="domain" description="RNA 2-O ribose methyltransferase substrate binding" evidence="11">
    <location>
        <begin position="111"/>
        <end position="184"/>
    </location>
</feature>
<gene>
    <name evidence="12" type="ORF">Kpol_1072p52</name>
</gene>
<dbReference type="InterPro" id="IPR047261">
    <property type="entry name" value="MRM1_MeTrfase_dom"/>
</dbReference>
<evidence type="ECO:0000256" key="2">
    <source>
        <dbReference type="ARBA" id="ARBA00007228"/>
    </source>
</evidence>
<dbReference type="InterPro" id="IPR013123">
    <property type="entry name" value="SpoU_subst-bd"/>
</dbReference>
<feature type="region of interest" description="Disordered" evidence="10">
    <location>
        <begin position="65"/>
        <end position="97"/>
    </location>
</feature>
<dbReference type="OMA" id="RKYAHVH"/>
<dbReference type="SMART" id="SM00967">
    <property type="entry name" value="SpoU_sub_bind"/>
    <property type="match status" value="1"/>
</dbReference>
<dbReference type="InterPro" id="IPR029064">
    <property type="entry name" value="Ribosomal_eL30-like_sf"/>
</dbReference>
<dbReference type="NCBIfam" id="TIGR00186">
    <property type="entry name" value="rRNA_methyl_3"/>
    <property type="match status" value="1"/>
</dbReference>
<dbReference type="PANTHER" id="PTHR46103">
    <property type="entry name" value="RRNA METHYLTRANSFERASE 1, MITOCHONDRIAL"/>
    <property type="match status" value="1"/>
</dbReference>